<dbReference type="PANTHER" id="PTHR30514">
    <property type="entry name" value="GLUCOKINASE"/>
    <property type="match status" value="1"/>
</dbReference>
<gene>
    <name evidence="2" type="ORF">E2L00_13635</name>
</gene>
<name>A0ABX0VNG0_9ENTR</name>
<dbReference type="Proteomes" id="UP000697927">
    <property type="component" value="Unassembled WGS sequence"/>
</dbReference>
<dbReference type="InterPro" id="IPR047640">
    <property type="entry name" value="RpiR-like"/>
</dbReference>
<protein>
    <submittedName>
        <fullName evidence="2">SIS domain-containing protein</fullName>
    </submittedName>
</protein>
<dbReference type="InterPro" id="IPR046348">
    <property type="entry name" value="SIS_dom_sf"/>
</dbReference>
<dbReference type="Pfam" id="PF01380">
    <property type="entry name" value="SIS"/>
    <property type="match status" value="1"/>
</dbReference>
<evidence type="ECO:0000313" key="3">
    <source>
        <dbReference type="Proteomes" id="UP000697927"/>
    </source>
</evidence>
<feature type="domain" description="SIS" evidence="1">
    <location>
        <begin position="6"/>
        <end position="78"/>
    </location>
</feature>
<reference evidence="2 3" key="1">
    <citation type="journal article" date="2020" name="Microorganisms">
        <title>Polyphasic Characterisation of Cedecea colo sp. nov., a New Enteric Bacterium Isolated from the Koala Hindgut.</title>
        <authorList>
            <person name="Boath J.M."/>
            <person name="Dakhal S."/>
            <person name="Van T.T.H."/>
            <person name="Moore R.J."/>
            <person name="Dekiwadia C."/>
            <person name="Macreadie I.G."/>
        </authorList>
    </citation>
    <scope>NUCLEOTIDE SEQUENCE [LARGE SCALE GENOMIC DNA]</scope>
    <source>
        <strain evidence="2 3">ZA</strain>
    </source>
</reference>
<comment type="caution">
    <text evidence="2">The sequence shown here is derived from an EMBL/GenBank/DDBJ whole genome shotgun (WGS) entry which is preliminary data.</text>
</comment>
<dbReference type="CDD" id="cd05013">
    <property type="entry name" value="SIS_RpiR"/>
    <property type="match status" value="1"/>
</dbReference>
<dbReference type="InterPro" id="IPR035472">
    <property type="entry name" value="RpiR-like_SIS"/>
</dbReference>
<sequence length="103" mass="11238">MPSGRAISFSGQRKEMLLAAEIAKSRGAVAIAIISLRDSGLRKLAAHTLNTVSDEQRCRSFSISSRTGQLCVIALLFMGLLQLNESEGMKMIEQSRKLVDKLS</sequence>
<evidence type="ECO:0000313" key="2">
    <source>
        <dbReference type="EMBL" id="NIY48523.1"/>
    </source>
</evidence>
<dbReference type="SUPFAM" id="SSF53697">
    <property type="entry name" value="SIS domain"/>
    <property type="match status" value="1"/>
</dbReference>
<dbReference type="Gene3D" id="3.40.50.10490">
    <property type="entry name" value="Glucose-6-phosphate isomerase like protein, domain 1"/>
    <property type="match status" value="1"/>
</dbReference>
<keyword evidence="3" id="KW-1185">Reference proteome</keyword>
<evidence type="ECO:0000259" key="1">
    <source>
        <dbReference type="Pfam" id="PF01380"/>
    </source>
</evidence>
<proteinExistence type="predicted"/>
<accession>A0ABX0VNG0</accession>
<dbReference type="InterPro" id="IPR001347">
    <property type="entry name" value="SIS_dom"/>
</dbReference>
<organism evidence="2 3">
    <name type="scientific">Cedecea colo</name>
    <dbReference type="NCBI Taxonomy" id="2552946"/>
    <lineage>
        <taxon>Bacteria</taxon>
        <taxon>Pseudomonadati</taxon>
        <taxon>Pseudomonadota</taxon>
        <taxon>Gammaproteobacteria</taxon>
        <taxon>Enterobacterales</taxon>
        <taxon>Enterobacteriaceae</taxon>
        <taxon>Cedecea</taxon>
    </lineage>
</organism>
<dbReference type="EMBL" id="SOYS01000006">
    <property type="protein sequence ID" value="NIY48523.1"/>
    <property type="molecule type" value="Genomic_DNA"/>
</dbReference>
<dbReference type="PANTHER" id="PTHR30514:SF17">
    <property type="entry name" value="HTH-TYPE TRANSCRIPTIONAL REGULATOR MURR"/>
    <property type="match status" value="1"/>
</dbReference>